<dbReference type="GO" id="GO:0003677">
    <property type="term" value="F:DNA binding"/>
    <property type="evidence" value="ECO:0007669"/>
    <property type="project" value="TreeGrafter"/>
</dbReference>
<accession>A0AAY5KGB9</accession>
<keyword evidence="8" id="KW-1185">Reference proteome</keyword>
<evidence type="ECO:0000313" key="7">
    <source>
        <dbReference type="Ensembl" id="ENSELUP00000085397.1"/>
    </source>
</evidence>
<evidence type="ECO:0000256" key="2">
    <source>
        <dbReference type="ARBA" id="ARBA00005434"/>
    </source>
</evidence>
<evidence type="ECO:0000256" key="4">
    <source>
        <dbReference type="ARBA" id="ARBA00022574"/>
    </source>
</evidence>
<reference evidence="7 8" key="1">
    <citation type="submission" date="2020-02" db="EMBL/GenBank/DDBJ databases">
        <title>Esox lucius (northern pike) genome, fEsoLuc1, primary haplotype.</title>
        <authorList>
            <person name="Myers G."/>
            <person name="Karagic N."/>
            <person name="Meyer A."/>
            <person name="Pippel M."/>
            <person name="Reichard M."/>
            <person name="Winkler S."/>
            <person name="Tracey A."/>
            <person name="Sims Y."/>
            <person name="Howe K."/>
            <person name="Rhie A."/>
            <person name="Formenti G."/>
            <person name="Durbin R."/>
            <person name="Fedrigo O."/>
            <person name="Jarvis E.D."/>
        </authorList>
    </citation>
    <scope>NUCLEOTIDE SEQUENCE [LARGE SCALE GENOMIC DNA]</scope>
</reference>
<dbReference type="PANTHER" id="PTHR14773:SF0">
    <property type="entry name" value="WD REPEAT-CONTAINING PROTEIN 76"/>
    <property type="match status" value="1"/>
</dbReference>
<dbReference type="SUPFAM" id="SSF50978">
    <property type="entry name" value="WD40 repeat-like"/>
    <property type="match status" value="1"/>
</dbReference>
<dbReference type="InterPro" id="IPR001680">
    <property type="entry name" value="WD40_rpt"/>
</dbReference>
<dbReference type="AlphaFoldDB" id="A0AAY5KGB9"/>
<dbReference type="Proteomes" id="UP000265140">
    <property type="component" value="Chromosome 2"/>
</dbReference>
<reference evidence="7" key="3">
    <citation type="submission" date="2025-09" db="UniProtKB">
        <authorList>
            <consortium name="Ensembl"/>
        </authorList>
    </citation>
    <scope>IDENTIFICATION</scope>
</reference>
<comment type="subunit">
    <text evidence="6">Interacts with CUL4A and/or CUL4B.</text>
</comment>
<dbReference type="InterPro" id="IPR015943">
    <property type="entry name" value="WD40/YVTN_repeat-like_dom_sf"/>
</dbReference>
<dbReference type="PANTHER" id="PTHR14773">
    <property type="entry name" value="WD REPEAT-CONTAINING PROTEIN 76"/>
    <property type="match status" value="1"/>
</dbReference>
<dbReference type="GO" id="GO:0005634">
    <property type="term" value="C:nucleus"/>
    <property type="evidence" value="ECO:0007669"/>
    <property type="project" value="TreeGrafter"/>
</dbReference>
<dbReference type="InterPro" id="IPR050853">
    <property type="entry name" value="WD_repeat_DNA-damage-binding"/>
</dbReference>
<comment type="similarity">
    <text evidence="2 6">Belongs to the WD repeat DDB2/WDR76 family.</text>
</comment>
<protein>
    <recommendedName>
        <fullName evidence="3 6">WD repeat-containing protein 76</fullName>
    </recommendedName>
</protein>
<evidence type="ECO:0000256" key="5">
    <source>
        <dbReference type="ARBA" id="ARBA00022737"/>
    </source>
</evidence>
<dbReference type="GO" id="GO:2000001">
    <property type="term" value="P:regulation of DNA damage checkpoint"/>
    <property type="evidence" value="ECO:0007669"/>
    <property type="project" value="TreeGrafter"/>
</dbReference>
<dbReference type="GeneTree" id="ENSGT00510000048144"/>
<reference evidence="7" key="2">
    <citation type="submission" date="2025-08" db="UniProtKB">
        <authorList>
            <consortium name="Ensembl"/>
        </authorList>
    </citation>
    <scope>IDENTIFICATION</scope>
</reference>
<sequence>MCDPVYRSNLKDMELSEFGGAAKVMNDSIFSAAFHPCTSRLLMAAGDNSGEVGLWIPDSDMGDNDVLLFEPHTKPVVCMAFSRSHPTDLLTLSCDGTLRSTNVKKAVFDEVPMPCVMLSMNDEIQQHLVVSIYDVRCMKESSNKPVSQLLGHSDSISGAYFSPGTGNRVLTSCLDDSIRHGMETQPWMSDLAAVWDPKKEDCFVGGQHTAASQNAGIHSWFPCLSSAVLSVTLFHPHRNALLGCNARGKMYVFTD</sequence>
<comment type="function">
    <text evidence="1 6">Specifically binds 5-hydroxymethylcytosine (5hmC), suggesting that it acts as a specific reader of 5hmC.</text>
</comment>
<dbReference type="SMART" id="SM00320">
    <property type="entry name" value="WD40"/>
    <property type="match status" value="2"/>
</dbReference>
<dbReference type="Pfam" id="PF00400">
    <property type="entry name" value="WD40"/>
    <property type="match status" value="1"/>
</dbReference>
<evidence type="ECO:0000256" key="3">
    <source>
        <dbReference type="ARBA" id="ARBA00021234"/>
    </source>
</evidence>
<dbReference type="InterPro" id="IPR036322">
    <property type="entry name" value="WD40_repeat_dom_sf"/>
</dbReference>
<keyword evidence="4 6" id="KW-0853">WD repeat</keyword>
<keyword evidence="5" id="KW-0677">Repeat</keyword>
<dbReference type="Gene3D" id="2.130.10.10">
    <property type="entry name" value="YVTN repeat-like/Quinoprotein amine dehydrogenase"/>
    <property type="match status" value="2"/>
</dbReference>
<name>A0AAY5KGB9_ESOLU</name>
<organism evidence="7 8">
    <name type="scientific">Esox lucius</name>
    <name type="common">Northern pike</name>
    <dbReference type="NCBI Taxonomy" id="8010"/>
    <lineage>
        <taxon>Eukaryota</taxon>
        <taxon>Metazoa</taxon>
        <taxon>Chordata</taxon>
        <taxon>Craniata</taxon>
        <taxon>Vertebrata</taxon>
        <taxon>Euteleostomi</taxon>
        <taxon>Actinopterygii</taxon>
        <taxon>Neopterygii</taxon>
        <taxon>Teleostei</taxon>
        <taxon>Protacanthopterygii</taxon>
        <taxon>Esociformes</taxon>
        <taxon>Esocidae</taxon>
        <taxon>Esox</taxon>
    </lineage>
</organism>
<proteinExistence type="inferred from homology"/>
<evidence type="ECO:0000256" key="1">
    <source>
        <dbReference type="ARBA" id="ARBA00002530"/>
    </source>
</evidence>
<evidence type="ECO:0000313" key="8">
    <source>
        <dbReference type="Proteomes" id="UP000265140"/>
    </source>
</evidence>
<evidence type="ECO:0000256" key="6">
    <source>
        <dbReference type="RuleBase" id="RU365004"/>
    </source>
</evidence>
<dbReference type="Ensembl" id="ENSELUT00000110229.1">
    <property type="protein sequence ID" value="ENSELUP00000085397.1"/>
    <property type="gene ID" value="ENSELUG00000042632.1"/>
</dbReference>